<evidence type="ECO:0000313" key="2">
    <source>
        <dbReference type="Proteomes" id="UP001341840"/>
    </source>
</evidence>
<evidence type="ECO:0000313" key="1">
    <source>
        <dbReference type="EMBL" id="MED6164398.1"/>
    </source>
</evidence>
<accession>A0ABU6UWI7</accession>
<feature type="non-terminal residue" evidence="1">
    <location>
        <position position="54"/>
    </location>
</feature>
<keyword evidence="2" id="KW-1185">Reference proteome</keyword>
<name>A0ABU6UWI7_9FABA</name>
<proteinExistence type="predicted"/>
<comment type="caution">
    <text evidence="1">The sequence shown here is derived from an EMBL/GenBank/DDBJ whole genome shotgun (WGS) entry which is preliminary data.</text>
</comment>
<protein>
    <submittedName>
        <fullName evidence="1">Uncharacterized protein</fullName>
    </submittedName>
</protein>
<dbReference type="Proteomes" id="UP001341840">
    <property type="component" value="Unassembled WGS sequence"/>
</dbReference>
<reference evidence="1 2" key="1">
    <citation type="journal article" date="2023" name="Plants (Basel)">
        <title>Bridging the Gap: Combining Genomics and Transcriptomics Approaches to Understand Stylosanthes scabra, an Orphan Legume from the Brazilian Caatinga.</title>
        <authorList>
            <person name="Ferreira-Neto J.R.C."/>
            <person name="da Silva M.D."/>
            <person name="Binneck E."/>
            <person name="de Melo N.F."/>
            <person name="da Silva R.H."/>
            <person name="de Melo A.L.T.M."/>
            <person name="Pandolfi V."/>
            <person name="Bustamante F.O."/>
            <person name="Brasileiro-Vidal A.C."/>
            <person name="Benko-Iseppon A.M."/>
        </authorList>
    </citation>
    <scope>NUCLEOTIDE SEQUENCE [LARGE SCALE GENOMIC DNA]</scope>
    <source>
        <tissue evidence="1">Leaves</tissue>
    </source>
</reference>
<gene>
    <name evidence="1" type="ORF">PIB30_089623</name>
</gene>
<sequence length="54" mass="5433">MALSVRRYHKFVVGRIGLHAVASGTEAGPHPESAVMVGNSTASAATENNGVAVG</sequence>
<organism evidence="1 2">
    <name type="scientific">Stylosanthes scabra</name>
    <dbReference type="NCBI Taxonomy" id="79078"/>
    <lineage>
        <taxon>Eukaryota</taxon>
        <taxon>Viridiplantae</taxon>
        <taxon>Streptophyta</taxon>
        <taxon>Embryophyta</taxon>
        <taxon>Tracheophyta</taxon>
        <taxon>Spermatophyta</taxon>
        <taxon>Magnoliopsida</taxon>
        <taxon>eudicotyledons</taxon>
        <taxon>Gunneridae</taxon>
        <taxon>Pentapetalae</taxon>
        <taxon>rosids</taxon>
        <taxon>fabids</taxon>
        <taxon>Fabales</taxon>
        <taxon>Fabaceae</taxon>
        <taxon>Papilionoideae</taxon>
        <taxon>50 kb inversion clade</taxon>
        <taxon>dalbergioids sensu lato</taxon>
        <taxon>Dalbergieae</taxon>
        <taxon>Pterocarpus clade</taxon>
        <taxon>Stylosanthes</taxon>
    </lineage>
</organism>
<dbReference type="EMBL" id="JASCZI010122515">
    <property type="protein sequence ID" value="MED6164398.1"/>
    <property type="molecule type" value="Genomic_DNA"/>
</dbReference>